<dbReference type="CDD" id="cd01127">
    <property type="entry name" value="TrwB_TraG_TraD_VirD4"/>
    <property type="match status" value="1"/>
</dbReference>
<dbReference type="EMBL" id="JAEHNZ010000002">
    <property type="protein sequence ID" value="MBK0395926.1"/>
    <property type="molecule type" value="Genomic_DNA"/>
</dbReference>
<evidence type="ECO:0000313" key="10">
    <source>
        <dbReference type="Proteomes" id="UP000614058"/>
    </source>
</evidence>
<dbReference type="SUPFAM" id="SSF52540">
    <property type="entry name" value="P-loop containing nucleoside triphosphate hydrolases"/>
    <property type="match status" value="1"/>
</dbReference>
<evidence type="ECO:0000256" key="4">
    <source>
        <dbReference type="ARBA" id="ARBA00022692"/>
    </source>
</evidence>
<keyword evidence="3" id="KW-1003">Cell membrane</keyword>
<feature type="compositionally biased region" description="Low complexity" evidence="7">
    <location>
        <begin position="533"/>
        <end position="542"/>
    </location>
</feature>
<evidence type="ECO:0000256" key="8">
    <source>
        <dbReference type="SAM" id="Phobius"/>
    </source>
</evidence>
<organism evidence="9 10">
    <name type="scientific">Kingella bonacorsii</name>
    <dbReference type="NCBI Taxonomy" id="2796361"/>
    <lineage>
        <taxon>Bacteria</taxon>
        <taxon>Pseudomonadati</taxon>
        <taxon>Pseudomonadota</taxon>
        <taxon>Betaproteobacteria</taxon>
        <taxon>Neisseriales</taxon>
        <taxon>Neisseriaceae</taxon>
        <taxon>Kingella</taxon>
    </lineage>
</organism>
<keyword evidence="5 8" id="KW-1133">Transmembrane helix</keyword>
<reference evidence="9 10" key="1">
    <citation type="journal article" date="2021" name="Pathogens">
        <title>Isolation and Characterization of Kingella bonacorsii sp. nov., A Novel Kingella Species Detected in a Stable Periodontitis Subject.</title>
        <authorList>
            <person name="Antezack A."/>
            <person name="Boxberger M."/>
            <person name="Rolland C."/>
            <person name="Monnet-Corti V."/>
            <person name="La Scola B."/>
        </authorList>
    </citation>
    <scope>NUCLEOTIDE SEQUENCE [LARGE SCALE GENOMIC DNA]</scope>
    <source>
        <strain evidence="9 10">Marseille-Q4569</strain>
    </source>
</reference>
<feature type="transmembrane region" description="Helical" evidence="8">
    <location>
        <begin position="70"/>
        <end position="92"/>
    </location>
</feature>
<evidence type="ECO:0000256" key="6">
    <source>
        <dbReference type="ARBA" id="ARBA00023136"/>
    </source>
</evidence>
<comment type="similarity">
    <text evidence="2">Belongs to the VirD4/TraG family.</text>
</comment>
<dbReference type="PANTHER" id="PTHR37937">
    <property type="entry name" value="CONJUGATIVE TRANSFER: DNA TRANSPORT"/>
    <property type="match status" value="1"/>
</dbReference>
<accession>A0ABS1BRK8</accession>
<dbReference type="InterPro" id="IPR003688">
    <property type="entry name" value="TraG/VirD4"/>
</dbReference>
<dbReference type="RefSeq" id="WP_200522042.1">
    <property type="nucleotide sequence ID" value="NZ_JAEHNZ010000002.1"/>
</dbReference>
<dbReference type="Proteomes" id="UP000614058">
    <property type="component" value="Unassembled WGS sequence"/>
</dbReference>
<comment type="subcellular location">
    <subcellularLocation>
        <location evidence="1">Cell membrane</location>
        <topology evidence="1">Multi-pass membrane protein</topology>
    </subcellularLocation>
</comment>
<evidence type="ECO:0000313" key="9">
    <source>
        <dbReference type="EMBL" id="MBK0395926.1"/>
    </source>
</evidence>
<feature type="region of interest" description="Disordered" evidence="7">
    <location>
        <begin position="527"/>
        <end position="549"/>
    </location>
</feature>
<evidence type="ECO:0000256" key="1">
    <source>
        <dbReference type="ARBA" id="ARBA00004651"/>
    </source>
</evidence>
<dbReference type="Gene3D" id="3.40.50.300">
    <property type="entry name" value="P-loop containing nucleotide triphosphate hydrolases"/>
    <property type="match status" value="1"/>
</dbReference>
<keyword evidence="6 8" id="KW-0472">Membrane</keyword>
<evidence type="ECO:0000256" key="2">
    <source>
        <dbReference type="ARBA" id="ARBA00008806"/>
    </source>
</evidence>
<dbReference type="Pfam" id="PF02534">
    <property type="entry name" value="T4SS-DNA_transf"/>
    <property type="match status" value="1"/>
</dbReference>
<proteinExistence type="inferred from homology"/>
<evidence type="ECO:0000256" key="5">
    <source>
        <dbReference type="ARBA" id="ARBA00022989"/>
    </source>
</evidence>
<feature type="transmembrane region" description="Helical" evidence="8">
    <location>
        <begin position="12"/>
        <end position="36"/>
    </location>
</feature>
<comment type="caution">
    <text evidence="9">The sequence shown here is derived from an EMBL/GenBank/DDBJ whole genome shotgun (WGS) entry which is preliminary data.</text>
</comment>
<keyword evidence="4 8" id="KW-0812">Transmembrane</keyword>
<name>A0ABS1BRK8_9NEIS</name>
<evidence type="ECO:0000256" key="7">
    <source>
        <dbReference type="SAM" id="MobiDB-lite"/>
    </source>
</evidence>
<gene>
    <name evidence="9" type="ORF">JDW22_04845</name>
</gene>
<sequence>MSQQNSSNRILPVLIFLLIALPLFAAMGAYCGAWMFTHWKGLRSTPSFTLLYQYWHVANLPAHLIKPLKISTALAVLIGILPLLVMIIGTLVKPRRELHGSSRFANASEIRQAGLLDVGKKRRKKSNNRKDNLPDLLIGKWNNQYLRWQGSEFLYLSAPTRSGKGVGIVIPNCLHYWHSMVVYDPKLENFLITAGWRERVLKQKVFLFNPSGKMPEHEQNPNAPLASHKWNPMTYIRRDARFTFKDLSNMATILFPTPTRGADGSSMFFIESARKLFVGLGLYLIETEKDLHRDLSDIRQRTTITNLFKLTTPSDGTSLSAWLAKTIKLREQKPQTDLSEPCKTLLREFINSDKETAQNILSSMTAPLGIFLDPIVEAATSDDDFRLDRVRQERMTIYIGVIPTEAATFSRLLNLFFSQLIDVNVQQGLPENNPRLQYQCLLLMDEFTALGNIPAVQHGVSYIAGYGLRLLIIIQAPSQVEAVYGRENMKTFFTNFTCRIFYTPREQDDCEEYSKVIGYETFKAKSQSRSRGKGSSNSTSTSDQRRAVMNPDELRLMPFEDCVINLGGNRAIYAQKIIYHEDPVFKKRLGYARPYVPVLQAKSKNTDEPNHANRQAAEVPDKLLHTILLNDVLNQQEAAIAVLKQSCQPNNPPQYIQACVQHIANIWQLNPQKLHAAWLAANEVV</sequence>
<evidence type="ECO:0000256" key="3">
    <source>
        <dbReference type="ARBA" id="ARBA00022475"/>
    </source>
</evidence>
<dbReference type="InterPro" id="IPR051539">
    <property type="entry name" value="T4SS-coupling_protein"/>
</dbReference>
<protein>
    <submittedName>
        <fullName evidence="9">Type IV secretory system conjugative DNA transfer family protein</fullName>
    </submittedName>
</protein>
<dbReference type="InterPro" id="IPR027417">
    <property type="entry name" value="P-loop_NTPase"/>
</dbReference>
<keyword evidence="10" id="KW-1185">Reference proteome</keyword>
<dbReference type="PANTHER" id="PTHR37937:SF1">
    <property type="entry name" value="CONJUGATIVE TRANSFER: DNA TRANSPORT"/>
    <property type="match status" value="1"/>
</dbReference>